<proteinExistence type="predicted"/>
<evidence type="ECO:0000313" key="2">
    <source>
        <dbReference type="Proteomes" id="UP000314294"/>
    </source>
</evidence>
<accession>A0A4Z2JGB7</accession>
<name>A0A4Z2JGB7_9TELE</name>
<gene>
    <name evidence="1" type="ORF">EYF80_000771</name>
</gene>
<protein>
    <submittedName>
        <fullName evidence="1">Uncharacterized protein</fullName>
    </submittedName>
</protein>
<comment type="caution">
    <text evidence="1">The sequence shown here is derived from an EMBL/GenBank/DDBJ whole genome shotgun (WGS) entry which is preliminary data.</text>
</comment>
<organism evidence="1 2">
    <name type="scientific">Liparis tanakae</name>
    <name type="common">Tanaka's snailfish</name>
    <dbReference type="NCBI Taxonomy" id="230148"/>
    <lineage>
        <taxon>Eukaryota</taxon>
        <taxon>Metazoa</taxon>
        <taxon>Chordata</taxon>
        <taxon>Craniata</taxon>
        <taxon>Vertebrata</taxon>
        <taxon>Euteleostomi</taxon>
        <taxon>Actinopterygii</taxon>
        <taxon>Neopterygii</taxon>
        <taxon>Teleostei</taxon>
        <taxon>Neoteleostei</taxon>
        <taxon>Acanthomorphata</taxon>
        <taxon>Eupercaria</taxon>
        <taxon>Perciformes</taxon>
        <taxon>Cottioidei</taxon>
        <taxon>Cottales</taxon>
        <taxon>Liparidae</taxon>
        <taxon>Liparis</taxon>
    </lineage>
</organism>
<evidence type="ECO:0000313" key="1">
    <source>
        <dbReference type="EMBL" id="TNN88893.1"/>
    </source>
</evidence>
<dbReference type="EMBL" id="SRLO01000003">
    <property type="protein sequence ID" value="TNN88893.1"/>
    <property type="molecule type" value="Genomic_DNA"/>
</dbReference>
<dbReference type="Proteomes" id="UP000314294">
    <property type="component" value="Unassembled WGS sequence"/>
</dbReference>
<dbReference type="AlphaFoldDB" id="A0A4Z2JGB7"/>
<keyword evidence="2" id="KW-1185">Reference proteome</keyword>
<sequence>MEESKTELWISGGITAHWAKKGLLAPLPRHCGGASLTATWGKQASHWGHATPVELLTYRPEPGSEQGEQGGGISTCLSESTPLQGLEVGKAAPPLEVALGALARLAHAAPCRNKAGDGFCCRPIKRHQTPPNYQIVGVREDCQFGELSPKWEKWEPLKPLDQFLLPVPISITATSAGPKVVRSSKHLAPPPCFLSAAVRLADDGMKFLSALQRGDVLGWKTRRLIEGGLFLSLPVMPSEILRLWDEGQGKNRVRLEVALLNREHLLGQEDAATPVGKGYPGGWSYAPKPGAARAVVAGIEAAEMA</sequence>
<reference evidence="1 2" key="1">
    <citation type="submission" date="2019-03" db="EMBL/GenBank/DDBJ databases">
        <title>First draft genome of Liparis tanakae, snailfish: a comprehensive survey of snailfish specific genes.</title>
        <authorList>
            <person name="Kim W."/>
            <person name="Song I."/>
            <person name="Jeong J.-H."/>
            <person name="Kim D."/>
            <person name="Kim S."/>
            <person name="Ryu S."/>
            <person name="Song J.Y."/>
            <person name="Lee S.K."/>
        </authorList>
    </citation>
    <scope>NUCLEOTIDE SEQUENCE [LARGE SCALE GENOMIC DNA]</scope>
    <source>
        <tissue evidence="1">Muscle</tissue>
    </source>
</reference>